<dbReference type="InterPro" id="IPR036653">
    <property type="entry name" value="CinA-like_C"/>
</dbReference>
<reference evidence="2 3" key="1">
    <citation type="submission" date="2013-02" db="EMBL/GenBank/DDBJ databases">
        <title>The Genome Sequence of Lactobacillus catenaformis F0143.</title>
        <authorList>
            <consortium name="The Broad Institute Genome Sequencing Platform"/>
            <person name="Earl A."/>
            <person name="Ward D."/>
            <person name="Feldgarden M."/>
            <person name="Gevers D."/>
            <person name="Izard J."/>
            <person name="Blanton J.M."/>
            <person name="Mathney J."/>
            <person name="Dewhirst F.E."/>
            <person name="Young S.K."/>
            <person name="Zeng Q."/>
            <person name="Gargeya S."/>
            <person name="Fitzgerald M."/>
            <person name="Haas B."/>
            <person name="Abouelleil A."/>
            <person name="Alvarado L."/>
            <person name="Arachchi H.M."/>
            <person name="Berlin A."/>
            <person name="Chapman S.B."/>
            <person name="Gearin G."/>
            <person name="Goldberg J."/>
            <person name="Griggs A."/>
            <person name="Gujja S."/>
            <person name="Hansen M."/>
            <person name="Heiman D."/>
            <person name="Howarth C."/>
            <person name="Larimer J."/>
            <person name="Lui A."/>
            <person name="MacDonald P.J.P."/>
            <person name="McCowen C."/>
            <person name="Montmayeur A."/>
            <person name="Murphy C."/>
            <person name="Neiman D."/>
            <person name="Pearson M."/>
            <person name="Priest M."/>
            <person name="Roberts A."/>
            <person name="Saif S."/>
            <person name="Shea T."/>
            <person name="Sisk P."/>
            <person name="Stolte C."/>
            <person name="Sykes S."/>
            <person name="Wortman J."/>
            <person name="Nusbaum C."/>
            <person name="Birren B."/>
        </authorList>
    </citation>
    <scope>NUCLEOTIDE SEQUENCE [LARGE SCALE GENOMIC DNA]</scope>
    <source>
        <strain evidence="2 3">OT 569</strain>
    </source>
</reference>
<dbReference type="Proteomes" id="UP000011758">
    <property type="component" value="Unassembled WGS sequence"/>
</dbReference>
<dbReference type="STRING" id="999415.HMPREF9943_00456"/>
<dbReference type="NCBIfam" id="TIGR00199">
    <property type="entry name" value="PncC_domain"/>
    <property type="match status" value="1"/>
</dbReference>
<dbReference type="RefSeq" id="WP_004801657.1">
    <property type="nucleotide sequence ID" value="NZ_KB446646.1"/>
</dbReference>
<evidence type="ECO:0000259" key="1">
    <source>
        <dbReference type="Pfam" id="PF02464"/>
    </source>
</evidence>
<evidence type="ECO:0000313" key="3">
    <source>
        <dbReference type="Proteomes" id="UP000011758"/>
    </source>
</evidence>
<name>M2NGD0_9FIRM</name>
<keyword evidence="3" id="KW-1185">Reference proteome</keyword>
<organism evidence="2 3">
    <name type="scientific">Eggerthia catenaformis OT 569 = DSM 20559</name>
    <dbReference type="NCBI Taxonomy" id="999415"/>
    <lineage>
        <taxon>Bacteria</taxon>
        <taxon>Bacillati</taxon>
        <taxon>Bacillota</taxon>
        <taxon>Erysipelotrichia</taxon>
        <taxon>Erysipelotrichales</taxon>
        <taxon>Coprobacillaceae</taxon>
        <taxon>Eggerthia</taxon>
    </lineage>
</organism>
<protein>
    <submittedName>
        <fullName evidence="2">Competence/damage-inducible protein CinA domain</fullName>
    </submittedName>
</protein>
<dbReference type="eggNOG" id="COG1546">
    <property type="taxonomic scope" value="Bacteria"/>
</dbReference>
<gene>
    <name evidence="2" type="ORF">HMPREF9943_00456</name>
</gene>
<dbReference type="EMBL" id="AGEJ01000008">
    <property type="protein sequence ID" value="EMD17303.1"/>
    <property type="molecule type" value="Genomic_DNA"/>
</dbReference>
<proteinExistence type="predicted"/>
<accession>M2NGD0</accession>
<evidence type="ECO:0000313" key="2">
    <source>
        <dbReference type="EMBL" id="EMD17303.1"/>
    </source>
</evidence>
<feature type="domain" description="CinA C-terminal" evidence="1">
    <location>
        <begin position="2"/>
        <end position="149"/>
    </location>
</feature>
<comment type="caution">
    <text evidence="2">The sequence shown here is derived from an EMBL/GenBank/DDBJ whole genome shotgun (WGS) entry which is preliminary data.</text>
</comment>
<dbReference type="AlphaFoldDB" id="M2NGD0"/>
<dbReference type="OrthoDB" id="9801454at2"/>
<dbReference type="Gene3D" id="3.90.950.20">
    <property type="entry name" value="CinA-like"/>
    <property type="match status" value="1"/>
</dbReference>
<sequence>MEKLGKLLIEKGYSLSSTESFTVGGFASQIGLVPGISTVYKGTLVSYQTVVKEQVLHIKKALLDRYGAVSSQCAEAMCKKGAELFESDICISFTGNAGPLPMEDKPIGLIYIGIVFFNEIFIYEYQLNGSRKEIIDQAIHIGKEKLLELLRKR</sequence>
<dbReference type="BioCyc" id="ECAT999415-HMP:GTTI-466-MONOMER"/>
<dbReference type="InterPro" id="IPR008136">
    <property type="entry name" value="CinA_C"/>
</dbReference>
<dbReference type="SUPFAM" id="SSF142433">
    <property type="entry name" value="CinA-like"/>
    <property type="match status" value="1"/>
</dbReference>
<dbReference type="Pfam" id="PF02464">
    <property type="entry name" value="CinA"/>
    <property type="match status" value="1"/>
</dbReference>